<reference evidence="3 4" key="1">
    <citation type="submission" date="2018-10" db="EMBL/GenBank/DDBJ databases">
        <title>Genome assembly for a Yunnan-Guizhou Plateau 3E fish, Anabarilius grahami (Regan), and its evolutionary and genetic applications.</title>
        <authorList>
            <person name="Jiang W."/>
        </authorList>
    </citation>
    <scope>NUCLEOTIDE SEQUENCE [LARGE SCALE GENOMIC DNA]</scope>
    <source>
        <strain evidence="3">AG-KIZ</strain>
        <tissue evidence="3">Muscle</tissue>
    </source>
</reference>
<organism evidence="3 4">
    <name type="scientific">Anabarilius grahami</name>
    <name type="common">Kanglang fish</name>
    <name type="synonym">Barilius grahami</name>
    <dbReference type="NCBI Taxonomy" id="495550"/>
    <lineage>
        <taxon>Eukaryota</taxon>
        <taxon>Metazoa</taxon>
        <taxon>Chordata</taxon>
        <taxon>Craniata</taxon>
        <taxon>Vertebrata</taxon>
        <taxon>Euteleostomi</taxon>
        <taxon>Actinopterygii</taxon>
        <taxon>Neopterygii</taxon>
        <taxon>Teleostei</taxon>
        <taxon>Ostariophysi</taxon>
        <taxon>Cypriniformes</taxon>
        <taxon>Xenocyprididae</taxon>
        <taxon>Xenocypridinae</taxon>
        <taxon>Xenocypridinae incertae sedis</taxon>
        <taxon>Anabarilius</taxon>
    </lineage>
</organism>
<evidence type="ECO:0000256" key="2">
    <source>
        <dbReference type="SAM" id="SignalP"/>
    </source>
</evidence>
<evidence type="ECO:0000313" key="4">
    <source>
        <dbReference type="Proteomes" id="UP000281406"/>
    </source>
</evidence>
<dbReference type="Gene3D" id="1.10.287.3160">
    <property type="match status" value="1"/>
</dbReference>
<dbReference type="AlphaFoldDB" id="A0A3N0XQN0"/>
<name>A0A3N0XQN0_ANAGA</name>
<evidence type="ECO:0000256" key="1">
    <source>
        <dbReference type="SAM" id="MobiDB-lite"/>
    </source>
</evidence>
<keyword evidence="2" id="KW-0732">Signal</keyword>
<sequence length="234" mass="26465">MCGTLQIHVQQIFASWLHWVLSVVALQKESKKKLQVQFEEKGSIKGFSSKEQCQGKRGNYGFDSRCFVFREVEVLCFVEGLALGVITSTVTVISAVRESKENRKEAYQVDVLKEMYEDVGLTQEAVKELRRATDLVLHATKHTTRMVGRTMAGLVAVKCHLWLNLTEICEKENVFLLDDPISHSGMFGEVVNSVVDKFNTAKTQSAVLKQFMPRRAREPPTHAQGPPCTQERDF</sequence>
<feature type="signal peptide" evidence="2">
    <location>
        <begin position="1"/>
        <end position="22"/>
    </location>
</feature>
<comment type="caution">
    <text evidence="3">The sequence shown here is derived from an EMBL/GenBank/DDBJ whole genome shotgun (WGS) entry which is preliminary data.</text>
</comment>
<accession>A0A3N0XQN0</accession>
<dbReference type="EMBL" id="RJVU01063416">
    <property type="protein sequence ID" value="ROJ25246.1"/>
    <property type="molecule type" value="Genomic_DNA"/>
</dbReference>
<feature type="region of interest" description="Disordered" evidence="1">
    <location>
        <begin position="213"/>
        <end position="234"/>
    </location>
</feature>
<protein>
    <submittedName>
        <fullName evidence="3">Uncharacterized protein</fullName>
    </submittedName>
</protein>
<proteinExistence type="predicted"/>
<gene>
    <name evidence="3" type="ORF">DPX16_20059</name>
</gene>
<feature type="chain" id="PRO_5018278226" evidence="2">
    <location>
        <begin position="23"/>
        <end position="234"/>
    </location>
</feature>
<evidence type="ECO:0000313" key="3">
    <source>
        <dbReference type="EMBL" id="ROJ25246.1"/>
    </source>
</evidence>
<keyword evidence="4" id="KW-1185">Reference proteome</keyword>
<dbReference type="Proteomes" id="UP000281406">
    <property type="component" value="Unassembled WGS sequence"/>
</dbReference>
<dbReference type="OrthoDB" id="8948664at2759"/>